<evidence type="ECO:0000313" key="15">
    <source>
        <dbReference type="Proteomes" id="UP000601041"/>
    </source>
</evidence>
<evidence type="ECO:0000256" key="7">
    <source>
        <dbReference type="ARBA" id="ARBA00022679"/>
    </source>
</evidence>
<gene>
    <name evidence="13" type="primary">lpxK</name>
    <name evidence="14" type="ORF">RHAB21_00946</name>
</gene>
<keyword evidence="5 13" id="KW-0444">Lipid biosynthesis</keyword>
<dbReference type="Pfam" id="PF02606">
    <property type="entry name" value="LpxK"/>
    <property type="match status" value="1"/>
</dbReference>
<comment type="caution">
    <text evidence="14">The sequence shown here is derived from an EMBL/GenBank/DDBJ whole genome shotgun (WGS) entry which is preliminary data.</text>
</comment>
<sequence length="353" mass="38009">MVSEAPPFWWTKADWRAWALAPVSYVYGRVAGSRMANGSRASVPAPVLCVGNFTVGGAGKTPTALALAVAAREKGYTPGFLSRGYGGSLDVTTLVDIEHHRAAAVGDEALLLARVATTVVSRRRVDGARKLIAEGVDLIIMDDGFQSARLRLDFALIVIDSVRGIGNGHLVPGGPVRAPIGEQMRHLSAILKVGNGDAADHLVRQAARAGKPVYVAALKPRPLAELKDKPVLAFAGIADPEKFYRTVEALQARIVVRQSFPDHHYFGDDELADLLREADQQSLVPVTTAKDAARLVGVHGPAETLLKKVQIVEVDMTFDDPNAPGKIIDLAVANYQRRRLQESRQKDQQAPQA</sequence>
<evidence type="ECO:0000256" key="1">
    <source>
        <dbReference type="ARBA" id="ARBA00002274"/>
    </source>
</evidence>
<reference evidence="14 15" key="1">
    <citation type="submission" date="2020-11" db="EMBL/GenBank/DDBJ databases">
        <authorList>
            <person name="Lassalle F."/>
        </authorList>
    </citation>
    <scope>NUCLEOTIDE SEQUENCE [LARGE SCALE GENOMIC DNA]</scope>
    <source>
        <strain evidence="14 15">AB21</strain>
    </source>
</reference>
<evidence type="ECO:0000256" key="11">
    <source>
        <dbReference type="ARBA" id="ARBA00023098"/>
    </source>
</evidence>
<evidence type="ECO:0000256" key="12">
    <source>
        <dbReference type="ARBA" id="ARBA00029757"/>
    </source>
</evidence>
<evidence type="ECO:0000313" key="14">
    <source>
        <dbReference type="EMBL" id="CAD7056411.1"/>
    </source>
</evidence>
<dbReference type="EC" id="2.7.1.130" evidence="3 13"/>
<keyword evidence="11 13" id="KW-0443">Lipid metabolism</keyword>
<dbReference type="InterPro" id="IPR003758">
    <property type="entry name" value="LpxK"/>
</dbReference>
<keyword evidence="6 13" id="KW-0441">Lipid A biosynthesis</keyword>
<accession>A0ABM8PZJ9</accession>
<evidence type="ECO:0000256" key="2">
    <source>
        <dbReference type="ARBA" id="ARBA00004870"/>
    </source>
</evidence>
<feature type="binding site" evidence="13">
    <location>
        <begin position="54"/>
        <end position="61"/>
    </location>
    <ligand>
        <name>ATP</name>
        <dbReference type="ChEBI" id="CHEBI:30616"/>
    </ligand>
</feature>
<dbReference type="PANTHER" id="PTHR42724">
    <property type="entry name" value="TETRAACYLDISACCHARIDE 4'-KINASE"/>
    <property type="match status" value="1"/>
</dbReference>
<keyword evidence="8 13" id="KW-0547">Nucleotide-binding</keyword>
<dbReference type="PANTHER" id="PTHR42724:SF1">
    <property type="entry name" value="TETRAACYLDISACCHARIDE 4'-KINASE, MITOCHONDRIAL-RELATED"/>
    <property type="match status" value="1"/>
</dbReference>
<comment type="pathway">
    <text evidence="2 13">Glycolipid biosynthesis; lipid IV(A) biosynthesis; lipid IV(A) from (3R)-3-hydroxytetradecanoyl-[acyl-carrier-protein] and UDP-N-acetyl-alpha-D-glucosamine: step 6/6.</text>
</comment>
<evidence type="ECO:0000256" key="5">
    <source>
        <dbReference type="ARBA" id="ARBA00022516"/>
    </source>
</evidence>
<name>A0ABM8PZJ9_9HYPH</name>
<dbReference type="SUPFAM" id="SSF52540">
    <property type="entry name" value="P-loop containing nucleoside triphosphate hydrolases"/>
    <property type="match status" value="1"/>
</dbReference>
<dbReference type="RefSeq" id="WP_142590031.1">
    <property type="nucleotide sequence ID" value="NZ_CABFWE030000016.1"/>
</dbReference>
<evidence type="ECO:0000256" key="6">
    <source>
        <dbReference type="ARBA" id="ARBA00022556"/>
    </source>
</evidence>
<keyword evidence="15" id="KW-1185">Reference proteome</keyword>
<comment type="catalytic activity">
    <reaction evidence="13">
        <text>a lipid A disaccharide + ATP = a lipid IVA + ADP + H(+)</text>
        <dbReference type="Rhea" id="RHEA:67840"/>
        <dbReference type="ChEBI" id="CHEBI:15378"/>
        <dbReference type="ChEBI" id="CHEBI:30616"/>
        <dbReference type="ChEBI" id="CHEBI:176343"/>
        <dbReference type="ChEBI" id="CHEBI:176425"/>
        <dbReference type="ChEBI" id="CHEBI:456216"/>
        <dbReference type="EC" id="2.7.1.130"/>
    </reaction>
</comment>
<organism evidence="14 15">
    <name type="scientific">Pseudorhizobium halotolerans</name>
    <dbReference type="NCBI Taxonomy" id="1233081"/>
    <lineage>
        <taxon>Bacteria</taxon>
        <taxon>Pseudomonadati</taxon>
        <taxon>Pseudomonadota</taxon>
        <taxon>Alphaproteobacteria</taxon>
        <taxon>Hyphomicrobiales</taxon>
        <taxon>Rhizobiaceae</taxon>
        <taxon>Rhizobium/Agrobacterium group</taxon>
        <taxon>Pseudorhizobium</taxon>
    </lineage>
</organism>
<keyword evidence="7 13" id="KW-0808">Transferase</keyword>
<comment type="function">
    <text evidence="1 13">Transfers the gamma-phosphate of ATP to the 4'-position of a tetraacyldisaccharide 1-phosphate intermediate (termed DS-1-P) to form tetraacyldisaccharide 1,4'-bis-phosphate (lipid IVA).</text>
</comment>
<dbReference type="NCBIfam" id="TIGR00682">
    <property type="entry name" value="lpxK"/>
    <property type="match status" value="1"/>
</dbReference>
<evidence type="ECO:0000256" key="10">
    <source>
        <dbReference type="ARBA" id="ARBA00022840"/>
    </source>
</evidence>
<evidence type="ECO:0000256" key="3">
    <source>
        <dbReference type="ARBA" id="ARBA00012071"/>
    </source>
</evidence>
<dbReference type="Proteomes" id="UP000601041">
    <property type="component" value="Unassembled WGS sequence"/>
</dbReference>
<dbReference type="HAMAP" id="MF_00409">
    <property type="entry name" value="LpxK"/>
    <property type="match status" value="1"/>
</dbReference>
<proteinExistence type="inferred from homology"/>
<comment type="similarity">
    <text evidence="13">Belongs to the LpxK family.</text>
</comment>
<evidence type="ECO:0000256" key="4">
    <source>
        <dbReference type="ARBA" id="ARBA00016436"/>
    </source>
</evidence>
<evidence type="ECO:0000256" key="8">
    <source>
        <dbReference type="ARBA" id="ARBA00022741"/>
    </source>
</evidence>
<evidence type="ECO:0000256" key="9">
    <source>
        <dbReference type="ARBA" id="ARBA00022777"/>
    </source>
</evidence>
<keyword evidence="9 13" id="KW-0418">Kinase</keyword>
<keyword evidence="10 13" id="KW-0067">ATP-binding</keyword>
<protein>
    <recommendedName>
        <fullName evidence="4 13">Tetraacyldisaccharide 4'-kinase</fullName>
        <ecNumber evidence="3 13">2.7.1.130</ecNumber>
    </recommendedName>
    <alternativeName>
        <fullName evidence="12 13">Lipid A 4'-kinase</fullName>
    </alternativeName>
</protein>
<evidence type="ECO:0000256" key="13">
    <source>
        <dbReference type="HAMAP-Rule" id="MF_00409"/>
    </source>
</evidence>
<dbReference type="EMBL" id="CABFWE030000016">
    <property type="protein sequence ID" value="CAD7056411.1"/>
    <property type="molecule type" value="Genomic_DNA"/>
</dbReference>
<dbReference type="InterPro" id="IPR027417">
    <property type="entry name" value="P-loop_NTPase"/>
</dbReference>